<comment type="caution">
    <text evidence="2">The sequence shown here is derived from an EMBL/GenBank/DDBJ whole genome shotgun (WGS) entry which is preliminary data.</text>
</comment>
<reference evidence="2 3" key="1">
    <citation type="submission" date="2015-10" db="EMBL/GenBank/DDBJ databases">
        <title>Draft genome sequence of Streptomyces caeruleatus NRRL B-24802, type strain for the species Streptomyces caeruleatus.</title>
        <authorList>
            <person name="Ruckert C."/>
            <person name="Winkler A."/>
            <person name="Kalinowski J."/>
            <person name="Kampfer P."/>
            <person name="Glaeser S."/>
        </authorList>
    </citation>
    <scope>NUCLEOTIDE SEQUENCE [LARGE SCALE GENOMIC DNA]</scope>
    <source>
        <strain evidence="2 3">NRRL B-24802</strain>
    </source>
</reference>
<dbReference type="OrthoDB" id="4146243at2"/>
<evidence type="ECO:0008006" key="4">
    <source>
        <dbReference type="Google" id="ProtNLM"/>
    </source>
</evidence>
<feature type="chain" id="PRO_5007174148" description="Ricin B lectin domain-containing protein" evidence="1">
    <location>
        <begin position="28"/>
        <end position="221"/>
    </location>
</feature>
<proteinExistence type="predicted"/>
<accession>A0A124IA13</accession>
<evidence type="ECO:0000256" key="1">
    <source>
        <dbReference type="SAM" id="SignalP"/>
    </source>
</evidence>
<feature type="signal peptide" evidence="1">
    <location>
        <begin position="1"/>
        <end position="27"/>
    </location>
</feature>
<dbReference type="EMBL" id="LMWY01000012">
    <property type="protein sequence ID" value="KUO04277.1"/>
    <property type="molecule type" value="Genomic_DNA"/>
</dbReference>
<dbReference type="RefSeq" id="WP_062717947.1">
    <property type="nucleotide sequence ID" value="NZ_KQ948926.1"/>
</dbReference>
<evidence type="ECO:0000313" key="3">
    <source>
        <dbReference type="Proteomes" id="UP000053429"/>
    </source>
</evidence>
<dbReference type="AlphaFoldDB" id="A0A124IA13"/>
<organism evidence="2 3">
    <name type="scientific">Streptomyces caeruleatus</name>
    <dbReference type="NCBI Taxonomy" id="661399"/>
    <lineage>
        <taxon>Bacteria</taxon>
        <taxon>Bacillati</taxon>
        <taxon>Actinomycetota</taxon>
        <taxon>Actinomycetes</taxon>
        <taxon>Kitasatosporales</taxon>
        <taxon>Streptomycetaceae</taxon>
        <taxon>Streptomyces</taxon>
    </lineage>
</organism>
<sequence>MKVKKRLLAVVPLALTMVVGVNTEANAADTAKHWSTRTYSGGFSAWSAPLGRCVSLSVTGQMQYRWWLKQPHGNRKDVWIDQVKLKNPQLKMIVRGQCNGGHAAYRNVDSIKMSQYIYDRGCKTSTAITVNAPFAIGVTPTRECGRFKVAKASSAWNRKDHAYVQNNTGTPVTFKPDNWDATPHPGHKQICLRNDLSARVVLGRQDDAFSKSISVCAAVFH</sequence>
<keyword evidence="3" id="KW-1185">Reference proteome</keyword>
<protein>
    <recommendedName>
        <fullName evidence="4">Ricin B lectin domain-containing protein</fullName>
    </recommendedName>
</protein>
<gene>
    <name evidence="2" type="ORF">AQJ67_11025</name>
</gene>
<keyword evidence="1" id="KW-0732">Signal</keyword>
<name>A0A124IA13_9ACTN</name>
<dbReference type="Proteomes" id="UP000053429">
    <property type="component" value="Unassembled WGS sequence"/>
</dbReference>
<evidence type="ECO:0000313" key="2">
    <source>
        <dbReference type="EMBL" id="KUO04277.1"/>
    </source>
</evidence>